<evidence type="ECO:0000313" key="2">
    <source>
        <dbReference type="EMBL" id="CAH9131956.1"/>
    </source>
</evidence>
<name>A0AAV0F8Y1_9ASTE</name>
<feature type="compositionally biased region" description="Basic and acidic residues" evidence="1">
    <location>
        <begin position="240"/>
        <end position="249"/>
    </location>
</feature>
<evidence type="ECO:0008006" key="4">
    <source>
        <dbReference type="Google" id="ProtNLM"/>
    </source>
</evidence>
<feature type="region of interest" description="Disordered" evidence="1">
    <location>
        <begin position="345"/>
        <end position="369"/>
    </location>
</feature>
<dbReference type="Proteomes" id="UP001152523">
    <property type="component" value="Unassembled WGS sequence"/>
</dbReference>
<dbReference type="PANTHER" id="PTHR47481:SF43">
    <property type="entry name" value="RETROTRANSPOSON COPIA-LIKE N-TERMINAL DOMAIN-CONTAINING PROTEIN"/>
    <property type="match status" value="1"/>
</dbReference>
<feature type="region of interest" description="Disordered" evidence="1">
    <location>
        <begin position="222"/>
        <end position="268"/>
    </location>
</feature>
<gene>
    <name evidence="2" type="ORF">CEPIT_LOCUS31801</name>
</gene>
<evidence type="ECO:0000256" key="1">
    <source>
        <dbReference type="SAM" id="MobiDB-lite"/>
    </source>
</evidence>
<organism evidence="2 3">
    <name type="scientific">Cuscuta epithymum</name>
    <dbReference type="NCBI Taxonomy" id="186058"/>
    <lineage>
        <taxon>Eukaryota</taxon>
        <taxon>Viridiplantae</taxon>
        <taxon>Streptophyta</taxon>
        <taxon>Embryophyta</taxon>
        <taxon>Tracheophyta</taxon>
        <taxon>Spermatophyta</taxon>
        <taxon>Magnoliopsida</taxon>
        <taxon>eudicotyledons</taxon>
        <taxon>Gunneridae</taxon>
        <taxon>Pentapetalae</taxon>
        <taxon>asterids</taxon>
        <taxon>lamiids</taxon>
        <taxon>Solanales</taxon>
        <taxon>Convolvulaceae</taxon>
        <taxon>Cuscuteae</taxon>
        <taxon>Cuscuta</taxon>
        <taxon>Cuscuta subgen. Cuscuta</taxon>
    </lineage>
</organism>
<keyword evidence="3" id="KW-1185">Reference proteome</keyword>
<dbReference type="AlphaFoldDB" id="A0AAV0F8Y1"/>
<dbReference type="PANTHER" id="PTHR47481">
    <property type="match status" value="1"/>
</dbReference>
<dbReference type="EMBL" id="CAMAPF010000967">
    <property type="protein sequence ID" value="CAH9131956.1"/>
    <property type="molecule type" value="Genomic_DNA"/>
</dbReference>
<feature type="compositionally biased region" description="Basic and acidic residues" evidence="1">
    <location>
        <begin position="348"/>
        <end position="357"/>
    </location>
</feature>
<feature type="compositionally biased region" description="Polar residues" evidence="1">
    <location>
        <begin position="222"/>
        <end position="233"/>
    </location>
</feature>
<dbReference type="Pfam" id="PF14223">
    <property type="entry name" value="Retrotran_gag_2"/>
    <property type="match status" value="1"/>
</dbReference>
<protein>
    <recommendedName>
        <fullName evidence="4">Retrotransposon Copia-like N-terminal domain-containing protein</fullName>
    </recommendedName>
</protein>
<sequence>MYDIVFFSLTMTITESTSVISITAATHFPIKLTASNFPVWKCQVHNALVGLGLDSYIDGTLLSPNQFTDPAKTQTNPCYTIWYRQDKTIISALIGSCSETIQPLISSAITARQAWEKLTLTYASTSRGRIISLKTQMARTTKGARPILAYLAEMHAFAESLALAQSPVTDEDLVIGILNGLGSEYNDILSAVRVRETPLPLSQLQDILLEQEKRHNEQVAATHSLLPTANATQMLPRGPQPERRYHGDSRPSSSRRGRGSYQGHANRSSNGPVCRFCDNVGHEVKYCRKLQRFIRDNNISIATSPAVHNTMTSAAPGGQPWLFDTGASHHVTSDAANLPTYTDYGGPDEVKLGDGSDHGGVTHARGEPS</sequence>
<accession>A0AAV0F8Y1</accession>
<proteinExistence type="predicted"/>
<comment type="caution">
    <text evidence="2">The sequence shown here is derived from an EMBL/GenBank/DDBJ whole genome shotgun (WGS) entry which is preliminary data.</text>
</comment>
<reference evidence="2" key="1">
    <citation type="submission" date="2022-07" db="EMBL/GenBank/DDBJ databases">
        <authorList>
            <person name="Macas J."/>
            <person name="Novak P."/>
            <person name="Neumann P."/>
        </authorList>
    </citation>
    <scope>NUCLEOTIDE SEQUENCE</scope>
</reference>
<evidence type="ECO:0000313" key="3">
    <source>
        <dbReference type="Proteomes" id="UP001152523"/>
    </source>
</evidence>